<evidence type="ECO:0000313" key="1">
    <source>
        <dbReference type="EMBL" id="NME53226.1"/>
    </source>
</evidence>
<sequence>MSIYHDCRAVIAVLGSFVCCLLMWGAALAVPVVCNVPDLHAHIQGKDARSPTRRYFFADTYLYLFKRDRPVAGVRVYGDQCRIATKRIGQVDWYSVESRRNESGMERSAMSLVSPDGLVLNIFDDSRVRVITIDNEKDGLFLQWTSAYKEESGQGKEYSHDALVGKNSIRLRDVEGLETTFDWSELRAVTAKYAGGDIVDNTTCRLFFETQNGRRLIILTLGRGWLDWLENNRNNMLTITYGTCHYDRDMDSGSGLFLYNAIPQDRGQ</sequence>
<reference evidence="1 2" key="1">
    <citation type="submission" date="2020-04" db="EMBL/GenBank/DDBJ databases">
        <authorList>
            <person name="Hitch T.C.A."/>
            <person name="Wylensek D."/>
            <person name="Clavel T."/>
        </authorList>
    </citation>
    <scope>NUCLEOTIDE SEQUENCE [LARGE SCALE GENOMIC DNA]</scope>
    <source>
        <strain evidence="1 2">PG-251-APC-1</strain>
    </source>
</reference>
<dbReference type="EMBL" id="JABAFY010000085">
    <property type="protein sequence ID" value="NME53226.1"/>
    <property type="molecule type" value="Genomic_DNA"/>
</dbReference>
<accession>A0A848CIE5</accession>
<dbReference type="RefSeq" id="WP_168936504.1">
    <property type="nucleotide sequence ID" value="NZ_JABAFY010000085.1"/>
</dbReference>
<organism evidence="1 2">
    <name type="scientific">Desulfovibrio piger</name>
    <dbReference type="NCBI Taxonomy" id="901"/>
    <lineage>
        <taxon>Bacteria</taxon>
        <taxon>Pseudomonadati</taxon>
        <taxon>Thermodesulfobacteriota</taxon>
        <taxon>Desulfovibrionia</taxon>
        <taxon>Desulfovibrionales</taxon>
        <taxon>Desulfovibrionaceae</taxon>
        <taxon>Desulfovibrio</taxon>
    </lineage>
</organism>
<comment type="caution">
    <text evidence="1">The sequence shown here is derived from an EMBL/GenBank/DDBJ whole genome shotgun (WGS) entry which is preliminary data.</text>
</comment>
<proteinExistence type="predicted"/>
<protein>
    <submittedName>
        <fullName evidence="1">Uncharacterized protein</fullName>
    </submittedName>
</protein>
<name>A0A848CIE5_9BACT</name>
<dbReference type="Proteomes" id="UP000522333">
    <property type="component" value="Unassembled WGS sequence"/>
</dbReference>
<dbReference type="AlphaFoldDB" id="A0A848CIE5"/>
<gene>
    <name evidence="1" type="ORF">HF854_12065</name>
</gene>
<evidence type="ECO:0000313" key="2">
    <source>
        <dbReference type="Proteomes" id="UP000522333"/>
    </source>
</evidence>